<dbReference type="PANTHER" id="PTHR31240">
    <property type="entry name" value="MATERNAL EFFECT EMBRYO ARREST 18"/>
    <property type="match status" value="1"/>
</dbReference>
<name>A0A212L2U6_9BACT</name>
<dbReference type="Pfam" id="PF01933">
    <property type="entry name" value="CofD"/>
    <property type="match status" value="1"/>
</dbReference>
<dbReference type="NCBIfam" id="TIGR04357">
    <property type="entry name" value="CofD_rel_GAK"/>
    <property type="match status" value="1"/>
</dbReference>
<dbReference type="GO" id="GO:0043743">
    <property type="term" value="F:LPPG:FO 2-phospho-L-lactate transferase activity"/>
    <property type="evidence" value="ECO:0007669"/>
    <property type="project" value="InterPro"/>
</dbReference>
<reference evidence="1" key="1">
    <citation type="submission" date="2016-08" db="EMBL/GenBank/DDBJ databases">
        <authorList>
            <person name="Seilhamer J.J."/>
        </authorList>
    </citation>
    <scope>NUCLEOTIDE SEQUENCE</scope>
    <source>
        <strain evidence="1">86-1</strain>
    </source>
</reference>
<proteinExistence type="predicted"/>
<dbReference type="SUPFAM" id="SSF142338">
    <property type="entry name" value="CofD-like"/>
    <property type="match status" value="1"/>
</dbReference>
<dbReference type="AlphaFoldDB" id="A0A212L2U6"/>
<protein>
    <recommendedName>
        <fullName evidence="2">GAK system CofD-like protein</fullName>
    </recommendedName>
</protein>
<dbReference type="PANTHER" id="PTHR31240:SF0">
    <property type="entry name" value="MATERNAL EFFECT EMBRYO ARREST 18"/>
    <property type="match status" value="1"/>
</dbReference>
<dbReference type="CDD" id="cd07187">
    <property type="entry name" value="YvcK_like"/>
    <property type="match status" value="1"/>
</dbReference>
<evidence type="ECO:0008006" key="2">
    <source>
        <dbReference type="Google" id="ProtNLM"/>
    </source>
</evidence>
<dbReference type="Gene3D" id="3.40.50.10680">
    <property type="entry name" value="CofD-like domains"/>
    <property type="match status" value="1"/>
</dbReference>
<sequence>MNGAPTLTAFPALGPRLTFFTGGTALRSLSRELTRHTHNSVHLITTFDSGGSSAVLRRAFAMPAVGDIRNRLLALADSAVVPAAVLDFCACRLPAEGEDLPENVASIMGAVPSCAGKKAPADFLRRQLVGMGRAGHRVWKSMPGVFADALRLHLNFFLSRMPGDFDPYRACFGNLLLAGGYLHYKRNFDPVLAFFSRLLQTRGVVRPIVRESLHLAAELDDGSVLVGQHLFRTLPRPVRRLFLTVHEPERLNEQDCLELPATPCRPPLAPAAGVYLSSAGAICYPMGSFYTSVLANLLPQGVGSTVAEADCPKIFIPNSGSDAELLGLSVAGQAAMILRHLREDAPEAPTERLLHHVLIDSRHGRYEGGLGDEVRKSISDMGLNIVDRHIVCENNPQYHEPELTARALLDLLPGKAAEI</sequence>
<dbReference type="InterPro" id="IPR027591">
    <property type="entry name" value="CofD-rel_GAK"/>
</dbReference>
<dbReference type="InterPro" id="IPR002882">
    <property type="entry name" value="CofD"/>
</dbReference>
<evidence type="ECO:0000313" key="1">
    <source>
        <dbReference type="EMBL" id="SCM71881.1"/>
    </source>
</evidence>
<organism evidence="1">
    <name type="scientific">uncultured Desulfovibrio sp</name>
    <dbReference type="NCBI Taxonomy" id="167968"/>
    <lineage>
        <taxon>Bacteria</taxon>
        <taxon>Pseudomonadati</taxon>
        <taxon>Thermodesulfobacteriota</taxon>
        <taxon>Desulfovibrionia</taxon>
        <taxon>Desulfovibrionales</taxon>
        <taxon>Desulfovibrionaceae</taxon>
        <taxon>Desulfovibrio</taxon>
        <taxon>environmental samples</taxon>
    </lineage>
</organism>
<dbReference type="EMBL" id="FMJC01000002">
    <property type="protein sequence ID" value="SCM71881.1"/>
    <property type="molecule type" value="Genomic_DNA"/>
</dbReference>
<accession>A0A212L2U6</accession>
<dbReference type="InterPro" id="IPR038136">
    <property type="entry name" value="CofD-like_dom_sf"/>
</dbReference>
<gene>
    <name evidence="1" type="ORF">KL86DES1_20260</name>
</gene>
<dbReference type="RefSeq" id="WP_179979954.1">
    <property type="nucleotide sequence ID" value="NZ_LT608333.1"/>
</dbReference>